<gene>
    <name evidence="1" type="ORF">LCGC14_1590710</name>
</gene>
<accession>A0A0F9IEE6</accession>
<evidence type="ECO:0000313" key="1">
    <source>
        <dbReference type="EMBL" id="KKM25862.1"/>
    </source>
</evidence>
<protein>
    <submittedName>
        <fullName evidence="1">Uncharacterized protein</fullName>
    </submittedName>
</protein>
<reference evidence="1" key="1">
    <citation type="journal article" date="2015" name="Nature">
        <title>Complex archaea that bridge the gap between prokaryotes and eukaryotes.</title>
        <authorList>
            <person name="Spang A."/>
            <person name="Saw J.H."/>
            <person name="Jorgensen S.L."/>
            <person name="Zaremba-Niedzwiedzka K."/>
            <person name="Martijn J."/>
            <person name="Lind A.E."/>
            <person name="van Eijk R."/>
            <person name="Schleper C."/>
            <person name="Guy L."/>
            <person name="Ettema T.J."/>
        </authorList>
    </citation>
    <scope>NUCLEOTIDE SEQUENCE</scope>
</reference>
<sequence>MKGKFAADVFRNLRANEKSWEIGDRDIVVATQSGSTYNVSSAGDVTGGEHLPDGGVLNGSVYRGGGPIRTKTVMFGLMMEIIRPNQDYPKNYIVTSPVVSIKFA</sequence>
<proteinExistence type="predicted"/>
<organism evidence="1">
    <name type="scientific">marine sediment metagenome</name>
    <dbReference type="NCBI Taxonomy" id="412755"/>
    <lineage>
        <taxon>unclassified sequences</taxon>
        <taxon>metagenomes</taxon>
        <taxon>ecological metagenomes</taxon>
    </lineage>
</organism>
<comment type="caution">
    <text evidence="1">The sequence shown here is derived from an EMBL/GenBank/DDBJ whole genome shotgun (WGS) entry which is preliminary data.</text>
</comment>
<dbReference type="AlphaFoldDB" id="A0A0F9IEE6"/>
<dbReference type="EMBL" id="LAZR01012625">
    <property type="protein sequence ID" value="KKM25862.1"/>
    <property type="molecule type" value="Genomic_DNA"/>
</dbReference>
<name>A0A0F9IEE6_9ZZZZ</name>